<keyword evidence="11" id="KW-1185">Reference proteome</keyword>
<dbReference type="GO" id="GO:0005886">
    <property type="term" value="C:plasma membrane"/>
    <property type="evidence" value="ECO:0007669"/>
    <property type="project" value="UniProtKB-SubCell"/>
</dbReference>
<dbReference type="Pfam" id="PF02652">
    <property type="entry name" value="Lactate_perm"/>
    <property type="match status" value="2"/>
</dbReference>
<feature type="transmembrane region" description="Helical" evidence="8">
    <location>
        <begin position="55"/>
        <end position="78"/>
    </location>
</feature>
<accession>A0A7Y7LYD1</accession>
<evidence type="ECO:0000256" key="6">
    <source>
        <dbReference type="ARBA" id="ARBA00022989"/>
    </source>
</evidence>
<protein>
    <recommendedName>
        <fullName evidence="8">L-lactate permease</fullName>
    </recommendedName>
</protein>
<feature type="transmembrane region" description="Helical" evidence="8">
    <location>
        <begin position="208"/>
        <end position="228"/>
    </location>
</feature>
<evidence type="ECO:0000256" key="5">
    <source>
        <dbReference type="ARBA" id="ARBA00022692"/>
    </source>
</evidence>
<dbReference type="GO" id="GO:0015129">
    <property type="term" value="F:lactate transmembrane transporter activity"/>
    <property type="evidence" value="ECO:0007669"/>
    <property type="project" value="UniProtKB-UniRule"/>
</dbReference>
<comment type="similarity">
    <text evidence="2 8">Belongs to the lactate permease family.</text>
</comment>
<feature type="transmembrane region" description="Helical" evidence="8">
    <location>
        <begin position="177"/>
        <end position="196"/>
    </location>
</feature>
<feature type="transmembrane region" description="Helical" evidence="8">
    <location>
        <begin position="98"/>
        <end position="131"/>
    </location>
</feature>
<reference evidence="10 11" key="1">
    <citation type="submission" date="2020-02" db="EMBL/GenBank/DDBJ databases">
        <title>Genome sequence of strain AETb3-4.</title>
        <authorList>
            <person name="Gao J."/>
            <person name="Zhang X."/>
        </authorList>
    </citation>
    <scope>NUCLEOTIDE SEQUENCE [LARGE SCALE GENOMIC DNA]</scope>
    <source>
        <strain evidence="10 11">AETb3-4</strain>
    </source>
</reference>
<dbReference type="Proteomes" id="UP000543556">
    <property type="component" value="Unassembled WGS sequence"/>
</dbReference>
<keyword evidence="5 8" id="KW-0812">Transmembrane</keyword>
<evidence type="ECO:0000256" key="4">
    <source>
        <dbReference type="ARBA" id="ARBA00022475"/>
    </source>
</evidence>
<feature type="compositionally biased region" description="Low complexity" evidence="9">
    <location>
        <begin position="275"/>
        <end position="287"/>
    </location>
</feature>
<dbReference type="AlphaFoldDB" id="A0A7Y7LYD1"/>
<evidence type="ECO:0000256" key="2">
    <source>
        <dbReference type="ARBA" id="ARBA00010100"/>
    </source>
</evidence>
<evidence type="ECO:0000313" key="10">
    <source>
        <dbReference type="EMBL" id="NVM93894.1"/>
    </source>
</evidence>
<evidence type="ECO:0000256" key="1">
    <source>
        <dbReference type="ARBA" id="ARBA00004651"/>
    </source>
</evidence>
<feature type="transmembrane region" description="Helical" evidence="8">
    <location>
        <begin position="420"/>
        <end position="440"/>
    </location>
</feature>
<name>A0A7Y7LYD1_9MICC</name>
<feature type="transmembrane region" description="Helical" evidence="8">
    <location>
        <begin position="234"/>
        <end position="251"/>
    </location>
</feature>
<organism evidence="10 11">
    <name type="scientific">Arthrobacter wenxiniae</name>
    <dbReference type="NCBI Taxonomy" id="2713570"/>
    <lineage>
        <taxon>Bacteria</taxon>
        <taxon>Bacillati</taxon>
        <taxon>Actinomycetota</taxon>
        <taxon>Actinomycetes</taxon>
        <taxon>Micrococcales</taxon>
        <taxon>Micrococcaceae</taxon>
        <taxon>Arthrobacter</taxon>
    </lineage>
</organism>
<dbReference type="PANTHER" id="PTHR30003">
    <property type="entry name" value="L-LACTATE PERMEASE"/>
    <property type="match status" value="1"/>
</dbReference>
<evidence type="ECO:0000256" key="7">
    <source>
        <dbReference type="ARBA" id="ARBA00023136"/>
    </source>
</evidence>
<keyword evidence="3 8" id="KW-0813">Transport</keyword>
<keyword evidence="7 8" id="KW-0472">Membrane</keyword>
<feature type="transmembrane region" description="Helical" evidence="8">
    <location>
        <begin position="542"/>
        <end position="561"/>
    </location>
</feature>
<evidence type="ECO:0000313" key="11">
    <source>
        <dbReference type="Proteomes" id="UP000543556"/>
    </source>
</evidence>
<feature type="transmembrane region" description="Helical" evidence="8">
    <location>
        <begin position="28"/>
        <end position="48"/>
    </location>
</feature>
<comment type="subcellular location">
    <subcellularLocation>
        <location evidence="1 8">Cell membrane</location>
        <topology evidence="1 8">Multi-pass membrane protein</topology>
    </subcellularLocation>
</comment>
<evidence type="ECO:0000256" key="3">
    <source>
        <dbReference type="ARBA" id="ARBA00022448"/>
    </source>
</evidence>
<dbReference type="EMBL" id="JAAMFM010000002">
    <property type="protein sequence ID" value="NVM93894.1"/>
    <property type="molecule type" value="Genomic_DNA"/>
</dbReference>
<dbReference type="GO" id="GO:0015295">
    <property type="term" value="F:solute:proton symporter activity"/>
    <property type="evidence" value="ECO:0007669"/>
    <property type="project" value="TreeGrafter"/>
</dbReference>
<comment type="caution">
    <text evidence="10">The sequence shown here is derived from an EMBL/GenBank/DDBJ whole genome shotgun (WGS) entry which is preliminary data.</text>
</comment>
<dbReference type="PANTHER" id="PTHR30003:SF0">
    <property type="entry name" value="GLYCOLATE PERMEASE GLCA-RELATED"/>
    <property type="match status" value="1"/>
</dbReference>
<dbReference type="InterPro" id="IPR003804">
    <property type="entry name" value="Lactate_perm"/>
</dbReference>
<feature type="transmembrane region" description="Helical" evidence="8">
    <location>
        <begin position="314"/>
        <end position="334"/>
    </location>
</feature>
<keyword evidence="4 8" id="KW-1003">Cell membrane</keyword>
<keyword evidence="6 8" id="KW-1133">Transmembrane helix</keyword>
<feature type="transmembrane region" description="Helical" evidence="8">
    <location>
        <begin position="446"/>
        <end position="467"/>
    </location>
</feature>
<comment type="function">
    <text evidence="8">Uptake of L-lactate across the membrane. Can also transport D-lactate and glycolate.</text>
</comment>
<evidence type="ECO:0000256" key="8">
    <source>
        <dbReference type="RuleBase" id="RU365092"/>
    </source>
</evidence>
<feature type="transmembrane region" description="Helical" evidence="8">
    <location>
        <begin position="377"/>
        <end position="399"/>
    </location>
</feature>
<evidence type="ECO:0000256" key="9">
    <source>
        <dbReference type="SAM" id="MobiDB-lite"/>
    </source>
</evidence>
<sequence>MALLPLITFVVLLAVVKTKAHVAGAWSLLAAVAVAVLGYHMPIGLAALSASQGAVFGAFPVLWIVIMAVWLYRVTVISGRFEDLRGIFDVIGGRDVRVQAILVAFCFGGLLEALAGFGAPVAITATMLIALGLSPLRAAATVLVANTAPVAFGAIAIPITTAAGLTGLDAGHIGAIVGRQAPVLAVIVPLILLVILDGVRGLRECWPVALVTGLCFGIAQFLCSNYFSYELTDIVASLVGLAGAYLFLRVWKSRGHDAARERLTVGALAGALAGGSAPATGSARPGGPVSAGGEATQGSAAPAGDPAKLTGARVWLALFPYLLVIVVFGIANLWKLGVNIPAWLATTNVHVPWPVLHGAIVDAAGKPVSSTVYNFQWLSSPGTLLLITGLIVAAVYAAFDGGGRFPITMRQAVAAIYHTMYNMRWAGATIMLVLALAYVMNLSGQTVAIGTWLASTGGFFAFLSPVLGWMGTAVTGSDTSSNALFAKLQQAAGIKAGIDPHLLVAANSSGGVVGKLISPQNLAIAATAVGMDGQESVLLRKVIGWSVGMLAVLCILVYLQSTPVLGWMLPRA</sequence>
<feature type="region of interest" description="Disordered" evidence="9">
    <location>
        <begin position="275"/>
        <end position="304"/>
    </location>
</feature>
<feature type="transmembrane region" description="Helical" evidence="8">
    <location>
        <begin position="143"/>
        <end position="165"/>
    </location>
</feature>
<gene>
    <name evidence="10" type="ORF">G6034_03015</name>
</gene>
<proteinExistence type="inferred from homology"/>